<evidence type="ECO:0000313" key="2">
    <source>
        <dbReference type="Proteomes" id="UP000501003"/>
    </source>
</evidence>
<dbReference type="RefSeq" id="WP_173494100.1">
    <property type="nucleotide sequence ID" value="NZ_CP054056.1"/>
</dbReference>
<proteinExistence type="predicted"/>
<accession>A0A7D4PY31</accession>
<dbReference type="InterPro" id="IPR039437">
    <property type="entry name" value="FrzH/put_lumazine-bd"/>
</dbReference>
<reference evidence="1 2" key="1">
    <citation type="submission" date="2020-05" db="EMBL/GenBank/DDBJ databases">
        <title>Aquirufa sp. strain 15G-AUS-rot a new Aquirufa species.</title>
        <authorList>
            <person name="Pitt A."/>
            <person name="Hahn M.W."/>
        </authorList>
    </citation>
    <scope>NUCLEOTIDE SEQUENCE [LARGE SCALE GENOMIC DNA]</scope>
    <source>
        <strain evidence="1 2">15G-AUS-rot</strain>
    </source>
</reference>
<organism evidence="1 2">
    <name type="scientific">Aquiluna borgnonia</name>
    <dbReference type="NCBI Taxonomy" id="2499157"/>
    <lineage>
        <taxon>Bacteria</taxon>
        <taxon>Bacillati</taxon>
        <taxon>Actinomycetota</taxon>
        <taxon>Actinomycetes</taxon>
        <taxon>Micrococcales</taxon>
        <taxon>Microbacteriaceae</taxon>
        <taxon>Luna cluster</taxon>
        <taxon>Luna-1 subcluster</taxon>
        <taxon>Aquiluna</taxon>
    </lineage>
</organism>
<name>A0A7D4PY31_9MICO</name>
<dbReference type="InterPro" id="IPR032710">
    <property type="entry name" value="NTF2-like_dom_sf"/>
</dbReference>
<dbReference type="KEGG" id="aqg:HRU87_06515"/>
<sequence>METSSIDIGIIKLLDDYFEVIHAQNMELFDQVFHPQCCLYSSKDSEPVLRPYELYRSQVAGRQSPAELGNPRKDEILMVDQLSDTMALAKVQLQMFGGVMQDYLNLIKLDGKWWVIAKLYEQVGTY</sequence>
<dbReference type="Pfam" id="PF12893">
    <property type="entry name" value="Lumazine_bd_2"/>
    <property type="match status" value="1"/>
</dbReference>
<keyword evidence="2" id="KW-1185">Reference proteome</keyword>
<dbReference type="SUPFAM" id="SSF54427">
    <property type="entry name" value="NTF2-like"/>
    <property type="match status" value="1"/>
</dbReference>
<protein>
    <submittedName>
        <fullName evidence="1">Nuclear transport factor 2 family protein</fullName>
    </submittedName>
</protein>
<evidence type="ECO:0000313" key="1">
    <source>
        <dbReference type="EMBL" id="QKJ25804.1"/>
    </source>
</evidence>
<gene>
    <name evidence="1" type="ORF">HRU87_06515</name>
</gene>
<dbReference type="EMBL" id="CP054056">
    <property type="protein sequence ID" value="QKJ25804.1"/>
    <property type="molecule type" value="Genomic_DNA"/>
</dbReference>
<dbReference type="AlphaFoldDB" id="A0A7D4PY31"/>
<dbReference type="Proteomes" id="UP000501003">
    <property type="component" value="Chromosome"/>
</dbReference>
<dbReference type="Gene3D" id="3.10.450.50">
    <property type="match status" value="1"/>
</dbReference>